<keyword evidence="4" id="KW-1003">Cell membrane</keyword>
<evidence type="ECO:0000256" key="14">
    <source>
        <dbReference type="ARBA" id="ARBA00048294"/>
    </source>
</evidence>
<reference evidence="19 20" key="1">
    <citation type="journal article" date="2014" name="Genome Announc.">
        <title>Draft Genome Sequence of Moraxella bovoculi Strain 237T (ATCC BAA-1259T) Isolated from a Calf with Infectious Bovine Keratoconjunctivitis.</title>
        <authorList>
            <person name="Calcutt M.J."/>
            <person name="Foecking M.F."/>
            <person name="Martin N.T."/>
            <person name="Mhlanga-Mutangadura T."/>
            <person name="Reilly T.J."/>
        </authorList>
    </citation>
    <scope>NUCLEOTIDE SEQUENCE [LARGE SCALE GENOMIC DNA]</scope>
    <source>
        <strain evidence="19 20">237</strain>
    </source>
</reference>
<feature type="transmembrane region" description="Helical" evidence="17">
    <location>
        <begin position="206"/>
        <end position="226"/>
    </location>
</feature>
<keyword evidence="20" id="KW-1185">Reference proteome</keyword>
<evidence type="ECO:0000256" key="8">
    <source>
        <dbReference type="ARBA" id="ARBA00022982"/>
    </source>
</evidence>
<evidence type="ECO:0000259" key="18">
    <source>
        <dbReference type="Pfam" id="PF02665"/>
    </source>
</evidence>
<dbReference type="SUPFAM" id="SSF103501">
    <property type="entry name" value="Respiratory nitrate reductase 1 gamma chain"/>
    <property type="match status" value="1"/>
</dbReference>
<feature type="transmembrane region" description="Helical" evidence="17">
    <location>
        <begin position="58"/>
        <end position="79"/>
    </location>
</feature>
<dbReference type="FunFam" id="1.20.950.20:FF:000001">
    <property type="entry name" value="Respiratory nitrate reductase subunit gamma"/>
    <property type="match status" value="1"/>
</dbReference>
<feature type="transmembrane region" description="Helical" evidence="17">
    <location>
        <begin position="99"/>
        <end position="120"/>
    </location>
</feature>
<evidence type="ECO:0000256" key="13">
    <source>
        <dbReference type="ARBA" id="ARBA00023136"/>
    </source>
</evidence>
<keyword evidence="3" id="KW-0813">Transport</keyword>
<dbReference type="InterPro" id="IPR003816">
    <property type="entry name" value="Nitrate_red_gam"/>
</dbReference>
<dbReference type="GO" id="GO:0019645">
    <property type="term" value="P:anaerobic electron transport chain"/>
    <property type="evidence" value="ECO:0007669"/>
    <property type="project" value="UniProtKB-ARBA"/>
</dbReference>
<dbReference type="GO" id="GO:0042128">
    <property type="term" value="P:nitrate assimilation"/>
    <property type="evidence" value="ECO:0007669"/>
    <property type="project" value="UniProtKB-KW"/>
</dbReference>
<feature type="binding site" description="axial binding residue" evidence="16">
    <location>
        <position position="217"/>
    </location>
    <ligand>
        <name>heme b</name>
        <dbReference type="ChEBI" id="CHEBI:60344"/>
        <label>1</label>
    </ligand>
    <ligandPart>
        <name>Fe</name>
        <dbReference type="ChEBI" id="CHEBI:18248"/>
    </ligandPart>
</feature>
<comment type="caution">
    <text evidence="19">The sequence shown here is derived from an EMBL/GenBank/DDBJ whole genome shotgun (WGS) entry which is preliminary data.</text>
</comment>
<dbReference type="Gene3D" id="1.20.950.20">
    <property type="entry name" value="Transmembrane di-heme cytochromes, Chain C"/>
    <property type="match status" value="1"/>
</dbReference>
<dbReference type="eggNOG" id="COG2181">
    <property type="taxonomic scope" value="Bacteria"/>
</dbReference>
<accession>A0A066UD76</accession>
<protein>
    <recommendedName>
        <fullName evidence="2">nitrate reductase (quinone)</fullName>
        <ecNumber evidence="2">1.7.5.1</ecNumber>
    </recommendedName>
</protein>
<keyword evidence="12" id="KW-0534">Nitrate assimilation</keyword>
<evidence type="ECO:0000256" key="5">
    <source>
        <dbReference type="ARBA" id="ARBA00022617"/>
    </source>
</evidence>
<dbReference type="GO" id="GO:0009055">
    <property type="term" value="F:electron transfer activity"/>
    <property type="evidence" value="ECO:0007669"/>
    <property type="project" value="TreeGrafter"/>
</dbReference>
<evidence type="ECO:0000256" key="1">
    <source>
        <dbReference type="ARBA" id="ARBA00004651"/>
    </source>
</evidence>
<evidence type="ECO:0000256" key="15">
    <source>
        <dbReference type="ARBA" id="ARBA00063882"/>
    </source>
</evidence>
<dbReference type="GO" id="GO:0005886">
    <property type="term" value="C:plasma membrane"/>
    <property type="evidence" value="ECO:0007669"/>
    <property type="project" value="UniProtKB-SubCell"/>
</dbReference>
<dbReference type="InterPro" id="IPR051936">
    <property type="entry name" value="Heme-iron_electron_transfer"/>
</dbReference>
<feature type="domain" description="NarG-like" evidence="18">
    <location>
        <begin position="17"/>
        <end position="236"/>
    </location>
</feature>
<evidence type="ECO:0000256" key="4">
    <source>
        <dbReference type="ARBA" id="ARBA00022475"/>
    </source>
</evidence>
<dbReference type="Proteomes" id="UP000035860">
    <property type="component" value="Unassembled WGS sequence"/>
</dbReference>
<dbReference type="Pfam" id="PF02665">
    <property type="entry name" value="Nitrate_red_gam"/>
    <property type="match status" value="1"/>
</dbReference>
<dbReference type="InterPro" id="IPR023234">
    <property type="entry name" value="NarG-like_domain"/>
</dbReference>
<comment type="catalytic activity">
    <reaction evidence="14">
        <text>nitrate + a quinol = a quinone + nitrite + H2O</text>
        <dbReference type="Rhea" id="RHEA:56144"/>
        <dbReference type="ChEBI" id="CHEBI:15377"/>
        <dbReference type="ChEBI" id="CHEBI:16301"/>
        <dbReference type="ChEBI" id="CHEBI:17632"/>
        <dbReference type="ChEBI" id="CHEBI:24646"/>
        <dbReference type="ChEBI" id="CHEBI:132124"/>
        <dbReference type="EC" id="1.7.5.1"/>
    </reaction>
</comment>
<keyword evidence="5 16" id="KW-0349">Heme</keyword>
<evidence type="ECO:0000313" key="19">
    <source>
        <dbReference type="EMBL" id="KDN25356.1"/>
    </source>
</evidence>
<feature type="transmembrane region" description="Helical" evidence="17">
    <location>
        <begin position="14"/>
        <end position="37"/>
    </location>
</feature>
<dbReference type="PANTHER" id="PTHR30598">
    <property type="entry name" value="NITRATE REDUCTASE PRIVATE CHAPERONE, REDOX ENZYME MATURATION PROTEIN REMP FAMILY"/>
    <property type="match status" value="1"/>
</dbReference>
<feature type="binding site" description="axial binding residue" evidence="16">
    <location>
        <position position="77"/>
    </location>
    <ligand>
        <name>heme b</name>
        <dbReference type="ChEBI" id="CHEBI:60344"/>
        <label>1</label>
    </ligand>
    <ligandPart>
        <name>Fe</name>
        <dbReference type="ChEBI" id="CHEBI:18248"/>
    </ligandPart>
</feature>
<dbReference type="GO" id="GO:0020037">
    <property type="term" value="F:heme binding"/>
    <property type="evidence" value="ECO:0007669"/>
    <property type="project" value="TreeGrafter"/>
</dbReference>
<dbReference type="NCBIfam" id="TIGR00351">
    <property type="entry name" value="narI"/>
    <property type="match status" value="1"/>
</dbReference>
<gene>
    <name evidence="19" type="ORF">MBO_04714</name>
</gene>
<evidence type="ECO:0000256" key="2">
    <source>
        <dbReference type="ARBA" id="ARBA00012500"/>
    </source>
</evidence>
<evidence type="ECO:0000256" key="17">
    <source>
        <dbReference type="SAM" id="Phobius"/>
    </source>
</evidence>
<comment type="subcellular location">
    <subcellularLocation>
        <location evidence="1">Cell membrane</location>
        <topology evidence="1">Multi-pass membrane protein</topology>
    </subcellularLocation>
</comment>
<evidence type="ECO:0000256" key="6">
    <source>
        <dbReference type="ARBA" id="ARBA00022692"/>
    </source>
</evidence>
<name>A0A066UD76_9GAMM</name>
<dbReference type="GO" id="GO:0009325">
    <property type="term" value="C:nitrate reductase complex"/>
    <property type="evidence" value="ECO:0007669"/>
    <property type="project" value="InterPro"/>
</dbReference>
<feature type="binding site" description="axial binding residue" evidence="16">
    <location>
        <position position="67"/>
    </location>
    <ligand>
        <name>heme b</name>
        <dbReference type="ChEBI" id="CHEBI:60344"/>
        <label>1</label>
    </ligand>
    <ligandPart>
        <name>Fe</name>
        <dbReference type="ChEBI" id="CHEBI:18248"/>
    </ligandPart>
</feature>
<dbReference type="InterPro" id="IPR036197">
    <property type="entry name" value="NarG-like_sf"/>
</dbReference>
<dbReference type="EMBL" id="AOMT01000021">
    <property type="protein sequence ID" value="KDN25356.1"/>
    <property type="molecule type" value="Genomic_DNA"/>
</dbReference>
<sequence length="239" mass="26839">MMAAAITATTPENWLHVFLFGIYPYIALTVCILGCWARFDLSQYTWRAGSSQMLSDGYMRVASNLFHVGIIVVLLGHFFGMMTPHFVYERIITAPQKQLLAVIVGGIAGVMCLIGLLMLIWRRFTDARVSHTSTFSDKMLLVIILVQLLMGLGTIFSYPEHKDGALMVSLAGWAQNLAILRPVYAASLVQDAGLIYKLHMFLGTTLILLVPFTRLIHIISAPIWYLGRRYQIVRQKTSQ</sequence>
<keyword evidence="9 17" id="KW-1133">Transmembrane helix</keyword>
<dbReference type="PANTHER" id="PTHR30598:SF3">
    <property type="entry name" value="RESPIRATORY NITRATE REDUCTASE 1 GAMMA CHAIN"/>
    <property type="match status" value="1"/>
</dbReference>
<evidence type="ECO:0000256" key="16">
    <source>
        <dbReference type="PIRSR" id="PIRSR603816-1"/>
    </source>
</evidence>
<dbReference type="EC" id="1.7.5.1" evidence="2"/>
<evidence type="ECO:0000313" key="20">
    <source>
        <dbReference type="Proteomes" id="UP000035860"/>
    </source>
</evidence>
<evidence type="ECO:0000256" key="11">
    <source>
        <dbReference type="ARBA" id="ARBA00023004"/>
    </source>
</evidence>
<proteinExistence type="predicted"/>
<dbReference type="AlphaFoldDB" id="A0A066UD76"/>
<evidence type="ECO:0000256" key="7">
    <source>
        <dbReference type="ARBA" id="ARBA00022723"/>
    </source>
</evidence>
<keyword evidence="10" id="KW-0560">Oxidoreductase</keyword>
<keyword evidence="11 16" id="KW-0408">Iron</keyword>
<comment type="subunit">
    <text evidence="15">Dimer of heterotrimers each composed of an alpha, a beta and a gamma chain. Alpha and beta are catalytic chains; gamma chains are involved in binding the enzyme complex to the cytoplasmic membrane.</text>
</comment>
<keyword evidence="6 17" id="KW-0812">Transmembrane</keyword>
<keyword evidence="8" id="KW-0249">Electron transport</keyword>
<keyword evidence="7" id="KW-0479">Metal-binding</keyword>
<evidence type="ECO:0000256" key="9">
    <source>
        <dbReference type="ARBA" id="ARBA00022989"/>
    </source>
</evidence>
<keyword evidence="13 17" id="KW-0472">Membrane</keyword>
<feature type="binding site" description="axial binding residue" evidence="16">
    <location>
        <position position="199"/>
    </location>
    <ligand>
        <name>heme b</name>
        <dbReference type="ChEBI" id="CHEBI:60344"/>
        <label>1</label>
    </ligand>
    <ligandPart>
        <name>Fe</name>
        <dbReference type="ChEBI" id="CHEBI:18248"/>
    </ligandPart>
</feature>
<organism evidence="19 20">
    <name type="scientific">Moraxella bovoculi 237</name>
    <dbReference type="NCBI Taxonomy" id="743974"/>
    <lineage>
        <taxon>Bacteria</taxon>
        <taxon>Pseudomonadati</taxon>
        <taxon>Pseudomonadota</taxon>
        <taxon>Gammaproteobacteria</taxon>
        <taxon>Moraxellales</taxon>
        <taxon>Moraxellaceae</taxon>
        <taxon>Moraxella</taxon>
    </lineage>
</organism>
<feature type="transmembrane region" description="Helical" evidence="17">
    <location>
        <begin position="140"/>
        <end position="158"/>
    </location>
</feature>
<evidence type="ECO:0000256" key="3">
    <source>
        <dbReference type="ARBA" id="ARBA00022448"/>
    </source>
</evidence>
<dbReference type="GO" id="GO:0046872">
    <property type="term" value="F:metal ion binding"/>
    <property type="evidence" value="ECO:0007669"/>
    <property type="project" value="UniProtKB-KW"/>
</dbReference>
<dbReference type="GO" id="GO:0160182">
    <property type="term" value="F:nitrate reductase (quinone) activity"/>
    <property type="evidence" value="ECO:0007669"/>
    <property type="project" value="UniProtKB-EC"/>
</dbReference>
<evidence type="ECO:0000256" key="10">
    <source>
        <dbReference type="ARBA" id="ARBA00023002"/>
    </source>
</evidence>
<evidence type="ECO:0000256" key="12">
    <source>
        <dbReference type="ARBA" id="ARBA00023063"/>
    </source>
</evidence>